<dbReference type="InterPro" id="IPR051549">
    <property type="entry name" value="PEP_Utilizing_Enz"/>
</dbReference>
<dbReference type="GO" id="GO:0016301">
    <property type="term" value="F:kinase activity"/>
    <property type="evidence" value="ECO:0007669"/>
    <property type="project" value="InterPro"/>
</dbReference>
<dbReference type="GO" id="GO:0005524">
    <property type="term" value="F:ATP binding"/>
    <property type="evidence" value="ECO:0007669"/>
    <property type="project" value="InterPro"/>
</dbReference>
<dbReference type="SUPFAM" id="SSF56059">
    <property type="entry name" value="Glutathione synthetase ATP-binding domain-like"/>
    <property type="match status" value="1"/>
</dbReference>
<comment type="similarity">
    <text evidence="1">Belongs to the PEP-utilizing enzyme family.</text>
</comment>
<dbReference type="InterPro" id="IPR036637">
    <property type="entry name" value="Phosphohistidine_dom_sf"/>
</dbReference>
<dbReference type="AlphaFoldDB" id="A0A1B6KIC2"/>
<dbReference type="InterPro" id="IPR002192">
    <property type="entry name" value="PPDK_AMP/ATP-bd"/>
</dbReference>
<name>A0A1B6KIC2_9HEMI</name>
<dbReference type="Gene3D" id="3.30.470.20">
    <property type="entry name" value="ATP-grasp fold, B domain"/>
    <property type="match status" value="1"/>
</dbReference>
<sequence>SIGYNFAKLRTQLGHVRYTDGRIETIVGTSEVNSPELAEKFVRTFQSSCYDHQVYVVRSQFQPWGPQHFAPARCTFDSSQATCVLLSWARGVQEELPSLPLLQCSLTESVEVVVALEHPACGNPAVVGGKAASLALLTETTHTLLRNKAEVPAGFCLTVHAMQLQAQSSQPLSSAVRLLSLVSSGQESGDLQEHCKHAVTAWLTVPMCTVVSSTLSARLVAGRSYAVRSSSPLEDAADTSAAGQNATVLGCVGLDAVVAAVHKCWASLYTYQSIQYRRQSGQPVDGVLAVVVQEMVQADTAGVMFTRHPVTADPTQLLITANYGLGETVVSGTVEPDTIVVNTENSRLVVESMVKGSKSSRIVVSESGGVQEESITAEMSQSVCLSDPEIVALTRVGLTLEQLFGWPRDVEWAINKGVIYLLQCRPVTSLLAWSQDELTHELDSAILPNDATTTANTGEVLPGAISPLCQSTNLRCADFVMIPLFAGVQHPLWYNNSRIATSHHCALLSLYNTILRGAEQQPNLGQKVLELAVCGHKVSTPELQGVAASRNTPLTFTQKLQTAVFFITQILVSSSRTKQAQKIGETFRVNYDTFTSSTSLYAYLTASYATVLEVFTLHTRVSLASTLWQTILFSLLAGDNQELTEDSLQDIAGLLVGKHTAVSAQIPADIKELTEEIKRFDKWPELTALLPEKIPVWLDINCPSAAEMLRSIIQRYEHRNNKELDVMTKTWGLDSTSLLAMIHTMLRTSSDSERIQLTRADPDSDMVNHLKSVKKPFNRWVIRRLVGLASTAAGRREVTKDASLRMVHQLRRGYLWMAHLMCKEARLPTPHHLWFCTHYEIGLLLRGPNPPLLHKISRRQRSWQEWDRLQFPEVMTGLPTPVQISSHPSMSSKEQVQGTLVCPGSVRGRACVLLNCSDSASLQAGDILVTHSTDVGWTPLFPLLSGVVTELGGLISHGAVVAREYGLPCVVGATNATIIFKTGDEVYLDGHSGMVQKLSSIS</sequence>
<feature type="domain" description="PEP-utilising enzyme mobile" evidence="2">
    <location>
        <begin position="923"/>
        <end position="993"/>
    </location>
</feature>
<dbReference type="Pfam" id="PF00391">
    <property type="entry name" value="PEP-utilizers"/>
    <property type="match status" value="1"/>
</dbReference>
<evidence type="ECO:0000313" key="4">
    <source>
        <dbReference type="EMBL" id="JAT11200.1"/>
    </source>
</evidence>
<dbReference type="Gene3D" id="3.30.1490.20">
    <property type="entry name" value="ATP-grasp fold, A domain"/>
    <property type="match status" value="1"/>
</dbReference>
<gene>
    <name evidence="4" type="ORF">g.12910</name>
</gene>
<evidence type="ECO:0008006" key="5">
    <source>
        <dbReference type="Google" id="ProtNLM"/>
    </source>
</evidence>
<dbReference type="EMBL" id="GEBQ01028777">
    <property type="protein sequence ID" value="JAT11200.1"/>
    <property type="molecule type" value="Transcribed_RNA"/>
</dbReference>
<evidence type="ECO:0000259" key="2">
    <source>
        <dbReference type="Pfam" id="PF00391"/>
    </source>
</evidence>
<evidence type="ECO:0000256" key="1">
    <source>
        <dbReference type="ARBA" id="ARBA00007837"/>
    </source>
</evidence>
<dbReference type="PANTHER" id="PTHR43615">
    <property type="entry name" value="PHOSPHOENOLPYRUVATE SYNTHASE-RELATED"/>
    <property type="match status" value="1"/>
</dbReference>
<protein>
    <recommendedName>
        <fullName evidence="5">Phosphoenolpyruvate synthase</fullName>
    </recommendedName>
</protein>
<evidence type="ECO:0000259" key="3">
    <source>
        <dbReference type="Pfam" id="PF01326"/>
    </source>
</evidence>
<dbReference type="Pfam" id="PF01326">
    <property type="entry name" value="PPDK_N"/>
    <property type="match status" value="1"/>
</dbReference>
<proteinExistence type="inferred from homology"/>
<feature type="non-terminal residue" evidence="4">
    <location>
        <position position="1"/>
    </location>
</feature>
<dbReference type="SUPFAM" id="SSF52009">
    <property type="entry name" value="Phosphohistidine domain"/>
    <property type="match status" value="1"/>
</dbReference>
<dbReference type="PANTHER" id="PTHR43615:SF1">
    <property type="entry name" value="PPDK_N DOMAIN-CONTAINING PROTEIN"/>
    <property type="match status" value="1"/>
</dbReference>
<feature type="domain" description="Pyruvate phosphate dikinase AMP/ATP-binding" evidence="3">
    <location>
        <begin position="126"/>
        <end position="431"/>
    </location>
</feature>
<accession>A0A1B6KIC2</accession>
<dbReference type="Gene3D" id="3.50.30.10">
    <property type="entry name" value="Phosphohistidine domain"/>
    <property type="match status" value="1"/>
</dbReference>
<reference evidence="4" key="1">
    <citation type="submission" date="2015-11" db="EMBL/GenBank/DDBJ databases">
        <title>De novo transcriptome assembly of four potential Pierce s Disease insect vectors from Arizona vineyards.</title>
        <authorList>
            <person name="Tassone E.E."/>
        </authorList>
    </citation>
    <scope>NUCLEOTIDE SEQUENCE</scope>
</reference>
<dbReference type="InterPro" id="IPR008279">
    <property type="entry name" value="PEP-util_enz_mobile_dom"/>
</dbReference>
<organism evidence="4">
    <name type="scientific">Graphocephala atropunctata</name>
    <dbReference type="NCBI Taxonomy" id="36148"/>
    <lineage>
        <taxon>Eukaryota</taxon>
        <taxon>Metazoa</taxon>
        <taxon>Ecdysozoa</taxon>
        <taxon>Arthropoda</taxon>
        <taxon>Hexapoda</taxon>
        <taxon>Insecta</taxon>
        <taxon>Pterygota</taxon>
        <taxon>Neoptera</taxon>
        <taxon>Paraneoptera</taxon>
        <taxon>Hemiptera</taxon>
        <taxon>Auchenorrhyncha</taxon>
        <taxon>Membracoidea</taxon>
        <taxon>Cicadellidae</taxon>
        <taxon>Cicadellinae</taxon>
        <taxon>Cicadellini</taxon>
        <taxon>Graphocephala</taxon>
    </lineage>
</organism>
<dbReference type="InterPro" id="IPR013815">
    <property type="entry name" value="ATP_grasp_subdomain_1"/>
</dbReference>